<dbReference type="EMBL" id="WNLP01000002">
    <property type="protein sequence ID" value="MUH59349.1"/>
    <property type="molecule type" value="Genomic_DNA"/>
</dbReference>
<keyword evidence="2" id="KW-1185">Reference proteome</keyword>
<dbReference type="Proteomes" id="UP000487882">
    <property type="component" value="Unassembled WGS sequence"/>
</dbReference>
<sequence length="70" mass="7324">MDFKVPQGFVFAGGHVGIKDVNDDIGIAVADKVCSASAMFTKNHFAASAFPLEGKRLPITVCKESSLPAA</sequence>
<dbReference type="RefSeq" id="WP_246165795.1">
    <property type="nucleotide sequence ID" value="NZ_WNLP01000002.1"/>
</dbReference>
<evidence type="ECO:0000313" key="1">
    <source>
        <dbReference type="EMBL" id="MUH59349.1"/>
    </source>
</evidence>
<dbReference type="AlphaFoldDB" id="A0A7K1J491"/>
<gene>
    <name evidence="1" type="ORF">GSD1FS_0670</name>
</gene>
<proteinExistence type="predicted"/>
<organism evidence="1 2">
    <name type="scientific">Bifidobacterium canis</name>
    <dbReference type="NCBI Taxonomy" id="2610880"/>
    <lineage>
        <taxon>Bacteria</taxon>
        <taxon>Bacillati</taxon>
        <taxon>Actinomycetota</taxon>
        <taxon>Actinomycetes</taxon>
        <taxon>Bifidobacteriales</taxon>
        <taxon>Bifidobacteriaceae</taxon>
        <taxon>Bifidobacterium</taxon>
    </lineage>
</organism>
<dbReference type="SUPFAM" id="SSF56266">
    <property type="entry name" value="DmpA/ArgJ-like"/>
    <property type="match status" value="1"/>
</dbReference>
<reference evidence="1 2" key="1">
    <citation type="submission" date="2019-09" db="EMBL/GenBank/DDBJ databases">
        <title>Bifidobacterium canis sp. nov., isolated from the digestive tract of German Shepherd dog puppy.</title>
        <authorList>
            <person name="Bunesova V."/>
        </authorList>
    </citation>
    <scope>NUCLEOTIDE SEQUENCE [LARGE SCALE GENOMIC DNA]</scope>
    <source>
        <strain evidence="1 2">GSD1FS</strain>
    </source>
</reference>
<protein>
    <submittedName>
        <fullName evidence="1">Uncharacterized protein</fullName>
    </submittedName>
</protein>
<dbReference type="Gene3D" id="3.60.70.12">
    <property type="entry name" value="L-amino peptidase D-ALA esterase/amidase"/>
    <property type="match status" value="1"/>
</dbReference>
<dbReference type="InterPro" id="IPR016117">
    <property type="entry name" value="ArgJ-like_dom_sf"/>
</dbReference>
<evidence type="ECO:0000313" key="2">
    <source>
        <dbReference type="Proteomes" id="UP000487882"/>
    </source>
</evidence>
<name>A0A7K1J491_9BIFI</name>
<accession>A0A7K1J491</accession>
<comment type="caution">
    <text evidence="1">The sequence shown here is derived from an EMBL/GenBank/DDBJ whole genome shotgun (WGS) entry which is preliminary data.</text>
</comment>